<dbReference type="EnsemblMetazoa" id="ACUA008061-RA">
    <property type="protein sequence ID" value="ACUA008061-PA"/>
    <property type="gene ID" value="ACUA008061"/>
</dbReference>
<sequence length="311" mass="35194">MLRQLVNVLRYMLQAIRRNVKPLILIVSFLTFIWLIADTVHRPEFVRHASKHSFRFGNRSNNQNERWDVRSVEQFLELLEIDLNETEQAPAACPPGTTLLFTAFVGSSRTEHLWHYLSLIAIQNSLLSATSTQRIEMLMTGTAGTALRQLFASIRTETQAIVDGLLQELYQRAKLYGDEDDVSNLQLVGVHIREDDAVPAEYYVRAITFQRKMHDTGMLMFLVVCENPKGTVCSMLSARSERIVVMAEHDAPDVNFALMMGCNHTIVSGERDIFPPLLRGAGNTVVFGAPSDENRYANELASYLANWFSIV</sequence>
<protein>
    <submittedName>
        <fullName evidence="2">Uncharacterized protein</fullName>
    </submittedName>
</protein>
<organism evidence="2 3">
    <name type="scientific">Anopheles culicifacies</name>
    <dbReference type="NCBI Taxonomy" id="139723"/>
    <lineage>
        <taxon>Eukaryota</taxon>
        <taxon>Metazoa</taxon>
        <taxon>Ecdysozoa</taxon>
        <taxon>Arthropoda</taxon>
        <taxon>Hexapoda</taxon>
        <taxon>Insecta</taxon>
        <taxon>Pterygota</taxon>
        <taxon>Neoptera</taxon>
        <taxon>Endopterygota</taxon>
        <taxon>Diptera</taxon>
        <taxon>Nematocera</taxon>
        <taxon>Culicoidea</taxon>
        <taxon>Culicidae</taxon>
        <taxon>Anophelinae</taxon>
        <taxon>Anopheles</taxon>
        <taxon>culicifacies species complex</taxon>
    </lineage>
</organism>
<keyword evidence="3" id="KW-1185">Reference proteome</keyword>
<reference evidence="3" key="1">
    <citation type="submission" date="2013-09" db="EMBL/GenBank/DDBJ databases">
        <title>The Genome Sequence of Anopheles culicifacies species A.</title>
        <authorList>
            <consortium name="The Broad Institute Genomics Platform"/>
            <person name="Neafsey D.E."/>
            <person name="Besansky N."/>
            <person name="Howell P."/>
            <person name="Walton C."/>
            <person name="Young S.K."/>
            <person name="Zeng Q."/>
            <person name="Gargeya S."/>
            <person name="Fitzgerald M."/>
            <person name="Haas B."/>
            <person name="Abouelleil A."/>
            <person name="Allen A.W."/>
            <person name="Alvarado L."/>
            <person name="Arachchi H.M."/>
            <person name="Berlin A.M."/>
            <person name="Chapman S.B."/>
            <person name="Gainer-Dewar J."/>
            <person name="Goldberg J."/>
            <person name="Griggs A."/>
            <person name="Gujja S."/>
            <person name="Hansen M."/>
            <person name="Howarth C."/>
            <person name="Imamovic A."/>
            <person name="Ireland A."/>
            <person name="Larimer J."/>
            <person name="McCowan C."/>
            <person name="Murphy C."/>
            <person name="Pearson M."/>
            <person name="Poon T.W."/>
            <person name="Priest M."/>
            <person name="Roberts A."/>
            <person name="Saif S."/>
            <person name="Shea T."/>
            <person name="Sisk P."/>
            <person name="Sykes S."/>
            <person name="Wortman J."/>
            <person name="Nusbaum C."/>
            <person name="Birren B."/>
        </authorList>
    </citation>
    <scope>NUCLEOTIDE SEQUENCE [LARGE SCALE GENOMIC DNA]</scope>
    <source>
        <strain evidence="3">A-37</strain>
    </source>
</reference>
<evidence type="ECO:0000313" key="2">
    <source>
        <dbReference type="EnsemblMetazoa" id="ACUA008061-PA"/>
    </source>
</evidence>
<keyword evidence="1" id="KW-0472">Membrane</keyword>
<reference evidence="2" key="2">
    <citation type="submission" date="2020-05" db="UniProtKB">
        <authorList>
            <consortium name="EnsemblMetazoa"/>
        </authorList>
    </citation>
    <scope>IDENTIFICATION</scope>
    <source>
        <strain evidence="2">A-37</strain>
    </source>
</reference>
<keyword evidence="1" id="KW-1133">Transmembrane helix</keyword>
<dbReference type="Proteomes" id="UP000075883">
    <property type="component" value="Unassembled WGS sequence"/>
</dbReference>
<dbReference type="STRING" id="139723.A0A182M2T2"/>
<dbReference type="EMBL" id="AXCM01005468">
    <property type="status" value="NOT_ANNOTATED_CDS"/>
    <property type="molecule type" value="Genomic_DNA"/>
</dbReference>
<evidence type="ECO:0000313" key="3">
    <source>
        <dbReference type="Proteomes" id="UP000075883"/>
    </source>
</evidence>
<feature type="transmembrane region" description="Helical" evidence="1">
    <location>
        <begin position="20"/>
        <end position="37"/>
    </location>
</feature>
<name>A0A182M2T2_9DIPT</name>
<accession>A0A182M2T2</accession>
<keyword evidence="1" id="KW-0812">Transmembrane</keyword>
<proteinExistence type="predicted"/>
<evidence type="ECO:0000256" key="1">
    <source>
        <dbReference type="SAM" id="Phobius"/>
    </source>
</evidence>
<dbReference type="AlphaFoldDB" id="A0A182M2T2"/>
<dbReference type="VEuPathDB" id="VectorBase:ACUA008061"/>